<dbReference type="Gene3D" id="3.40.140.120">
    <property type="match status" value="1"/>
</dbReference>
<protein>
    <submittedName>
        <fullName evidence="2">Portal protein</fullName>
    </submittedName>
</protein>
<dbReference type="InterPro" id="IPR006944">
    <property type="entry name" value="Phage/GTA_portal"/>
</dbReference>
<evidence type="ECO:0000313" key="3">
    <source>
        <dbReference type="Proteomes" id="UP000051936"/>
    </source>
</evidence>
<accession>A0A0R3D936</accession>
<proteinExistence type="predicted"/>
<dbReference type="RefSeq" id="WP_057754769.1">
    <property type="nucleotide sequence ID" value="NZ_LJYG01000108.1"/>
</dbReference>
<dbReference type="Pfam" id="PF04860">
    <property type="entry name" value="Phage_portal"/>
    <property type="match status" value="1"/>
</dbReference>
<dbReference type="NCBIfam" id="TIGR01537">
    <property type="entry name" value="portal_HK97"/>
    <property type="match status" value="1"/>
</dbReference>
<dbReference type="OrthoDB" id="7592047at2"/>
<evidence type="ECO:0000256" key="1">
    <source>
        <dbReference type="SAM" id="MobiDB-lite"/>
    </source>
</evidence>
<dbReference type="STRING" id="989370.AOQ71_30450"/>
<dbReference type="Proteomes" id="UP000051936">
    <property type="component" value="Unassembled WGS sequence"/>
</dbReference>
<gene>
    <name evidence="2" type="ORF">AOQ71_30450</name>
</gene>
<evidence type="ECO:0000313" key="2">
    <source>
        <dbReference type="EMBL" id="KRQ03087.1"/>
    </source>
</evidence>
<name>A0A0R3D936_9BRAD</name>
<comment type="caution">
    <text evidence="2">The sequence shown here is derived from an EMBL/GenBank/DDBJ whole genome shotgun (WGS) entry which is preliminary data.</text>
</comment>
<feature type="compositionally biased region" description="Polar residues" evidence="1">
    <location>
        <begin position="385"/>
        <end position="406"/>
    </location>
</feature>
<dbReference type="InterPro" id="IPR006427">
    <property type="entry name" value="Portal_HK97"/>
</dbReference>
<feature type="region of interest" description="Disordered" evidence="1">
    <location>
        <begin position="377"/>
        <end position="406"/>
    </location>
</feature>
<reference evidence="2 3" key="1">
    <citation type="submission" date="2015-09" db="EMBL/GenBank/DDBJ databases">
        <title>Draft Genome Sequence of Bradyrhizobium manausense Strain BR 3351T, a Novel Symbiotic Nitrogen-Fixing Alphaproteobacterium Isolated from Brazilian Amazon Rain Forest.</title>
        <authorList>
            <person name="De Araujo J.L."/>
            <person name="Zilli J.E."/>
        </authorList>
    </citation>
    <scope>NUCLEOTIDE SEQUENCE [LARGE SCALE GENOMIC DNA]</scope>
    <source>
        <strain evidence="2 3">BR3351</strain>
    </source>
</reference>
<keyword evidence="3" id="KW-1185">Reference proteome</keyword>
<dbReference type="Gene3D" id="3.30.1120.70">
    <property type="match status" value="1"/>
</dbReference>
<dbReference type="EMBL" id="LJYG01000108">
    <property type="protein sequence ID" value="KRQ03087.1"/>
    <property type="molecule type" value="Genomic_DNA"/>
</dbReference>
<sequence>MWPFSRKSAAVPEVKSELTDPTSDSWAALCDAVAVSASGVSVTADSAMRCAPVNAAVNILSDSTATLPCRLLRDDADDGETAAKEHPAFQLVNSFSNEWSSAAEIRRRVTQDAILFGDGIGLVTRSGGGPAEILYAPRNVVVLEYKSDGEPVYNIDGQAYGPRDVIHLQVPNPSNPMQYRGLGLLHTGRDAIGLAILLERSSSNLFKNNARPGGVLSFKGSLNATAAGRIAQMWRSAHGGDKAGGIAVLDNEGSYSQVAFSSVDAQAVEMRAFAVSEISRLTRVPATLLSDMSRATWSNSVQLDLQFIKYGLQPWLRAWCDAYSRTLLTPEERASLHFEFDMSQLLLADTTARAAAFAQYRSAGVMTANDVRRELNLRPLPDGNTLASPHVQSPANDNSNPKDQAA</sequence>
<dbReference type="AlphaFoldDB" id="A0A0R3D936"/>
<dbReference type="Gene3D" id="1.20.1270.210">
    <property type="match status" value="1"/>
</dbReference>
<organism evidence="2 3">
    <name type="scientific">Bradyrhizobium manausense</name>
    <dbReference type="NCBI Taxonomy" id="989370"/>
    <lineage>
        <taxon>Bacteria</taxon>
        <taxon>Pseudomonadati</taxon>
        <taxon>Pseudomonadota</taxon>
        <taxon>Alphaproteobacteria</taxon>
        <taxon>Hyphomicrobiales</taxon>
        <taxon>Nitrobacteraceae</taxon>
        <taxon>Bradyrhizobium</taxon>
    </lineage>
</organism>